<feature type="compositionally biased region" description="Basic residues" evidence="11">
    <location>
        <begin position="1377"/>
        <end position="1387"/>
    </location>
</feature>
<keyword evidence="10" id="KW-0472">Membrane</keyword>
<dbReference type="Pfam" id="PF14138">
    <property type="entry name" value="COX16"/>
    <property type="match status" value="1"/>
</dbReference>
<keyword evidence="8" id="KW-1133">Transmembrane helix</keyword>
<dbReference type="InterPro" id="IPR055436">
    <property type="entry name" value="Ig_TMEM131L_4"/>
</dbReference>
<evidence type="ECO:0000256" key="8">
    <source>
        <dbReference type="ARBA" id="ARBA00022989"/>
    </source>
</evidence>
<comment type="similarity">
    <text evidence="3">Belongs to the TMEM131 family.</text>
</comment>
<evidence type="ECO:0000256" key="10">
    <source>
        <dbReference type="ARBA" id="ARBA00023136"/>
    </source>
</evidence>
<evidence type="ECO:0000256" key="9">
    <source>
        <dbReference type="ARBA" id="ARBA00023128"/>
    </source>
</evidence>
<dbReference type="EMBL" id="NCKU01000544">
    <property type="protein sequence ID" value="RWS15104.1"/>
    <property type="molecule type" value="Genomic_DNA"/>
</dbReference>
<evidence type="ECO:0000259" key="13">
    <source>
        <dbReference type="Pfam" id="PF24495"/>
    </source>
</evidence>
<organism evidence="17 18">
    <name type="scientific">Dinothrombium tinctorium</name>
    <dbReference type="NCBI Taxonomy" id="1965070"/>
    <lineage>
        <taxon>Eukaryota</taxon>
        <taxon>Metazoa</taxon>
        <taxon>Ecdysozoa</taxon>
        <taxon>Arthropoda</taxon>
        <taxon>Chelicerata</taxon>
        <taxon>Arachnida</taxon>
        <taxon>Acari</taxon>
        <taxon>Acariformes</taxon>
        <taxon>Trombidiformes</taxon>
        <taxon>Prostigmata</taxon>
        <taxon>Anystina</taxon>
        <taxon>Parasitengona</taxon>
        <taxon>Trombidioidea</taxon>
        <taxon>Trombidiidae</taxon>
        <taxon>Dinothrombium</taxon>
    </lineage>
</organism>
<gene>
    <name evidence="17" type="ORF">B4U79_08815</name>
</gene>
<evidence type="ECO:0000256" key="6">
    <source>
        <dbReference type="ARBA" id="ARBA00022729"/>
    </source>
</evidence>
<keyword evidence="5 17" id="KW-0812">Transmembrane</keyword>
<dbReference type="GO" id="GO:0005743">
    <property type="term" value="C:mitochondrial inner membrane"/>
    <property type="evidence" value="ECO:0007669"/>
    <property type="project" value="UniProtKB-SubCell"/>
</dbReference>
<evidence type="ECO:0000259" key="16">
    <source>
        <dbReference type="Pfam" id="PF24501"/>
    </source>
</evidence>
<feature type="region of interest" description="Disordered" evidence="11">
    <location>
        <begin position="1307"/>
        <end position="1348"/>
    </location>
</feature>
<evidence type="ECO:0000256" key="5">
    <source>
        <dbReference type="ARBA" id="ARBA00022692"/>
    </source>
</evidence>
<feature type="domain" description="TMEM131L third Ig-like" evidence="14">
    <location>
        <begin position="407"/>
        <end position="508"/>
    </location>
</feature>
<dbReference type="InterPro" id="IPR055435">
    <property type="entry name" value="Ig_TMEM131L_3"/>
</dbReference>
<dbReference type="Pfam" id="PF12371">
    <property type="entry name" value="TMEM131_like_N"/>
    <property type="match status" value="1"/>
</dbReference>
<evidence type="ECO:0000256" key="2">
    <source>
        <dbReference type="ARBA" id="ARBA00004479"/>
    </source>
</evidence>
<feature type="domain" description="Transmembrane protein 131-like N-terminal" evidence="12">
    <location>
        <begin position="77"/>
        <end position="158"/>
    </location>
</feature>
<dbReference type="PANTHER" id="PTHR22050:SF0">
    <property type="entry name" value="TRANSMEMBRANE PROTEIN 131 HOMOLOG"/>
    <property type="match status" value="1"/>
</dbReference>
<evidence type="ECO:0000313" key="17">
    <source>
        <dbReference type="EMBL" id="RWS15104.1"/>
    </source>
</evidence>
<accession>A0A443RIK8</accession>
<dbReference type="Proteomes" id="UP000285301">
    <property type="component" value="Unassembled WGS sequence"/>
</dbReference>
<comment type="similarity">
    <text evidence="4">Belongs to the COX16 family.</text>
</comment>
<keyword evidence="9" id="KW-0496">Mitochondrion</keyword>
<feature type="domain" description="TMEM131L fourth Ig-like" evidence="15">
    <location>
        <begin position="847"/>
        <end position="1008"/>
    </location>
</feature>
<feature type="compositionally biased region" description="Basic and acidic residues" evidence="11">
    <location>
        <begin position="1307"/>
        <end position="1330"/>
    </location>
</feature>
<dbReference type="Pfam" id="PF24498">
    <property type="entry name" value="Ig_TMEM131L_3"/>
    <property type="match status" value="1"/>
</dbReference>
<dbReference type="InterPro" id="IPR022113">
    <property type="entry name" value="TMEM131L_N"/>
</dbReference>
<keyword evidence="18" id="KW-1185">Reference proteome</keyword>
<dbReference type="InterPro" id="IPR020164">
    <property type="entry name" value="Cyt_c_Oxase_assmbl_COX16"/>
</dbReference>
<keyword evidence="7" id="KW-0999">Mitochondrion inner membrane</keyword>
<feature type="domain" description="TMEM131 second Ig-like" evidence="13">
    <location>
        <begin position="175"/>
        <end position="264"/>
    </location>
</feature>
<protein>
    <submittedName>
        <fullName evidence="17">Transmembrane protein 131-like isoform X4</fullName>
    </submittedName>
</protein>
<proteinExistence type="inferred from homology"/>
<evidence type="ECO:0000256" key="7">
    <source>
        <dbReference type="ARBA" id="ARBA00022792"/>
    </source>
</evidence>
<evidence type="ECO:0000256" key="1">
    <source>
        <dbReference type="ARBA" id="ARBA00004434"/>
    </source>
</evidence>
<evidence type="ECO:0000313" key="18">
    <source>
        <dbReference type="Proteomes" id="UP000285301"/>
    </source>
</evidence>
<comment type="caution">
    <text evidence="17">The sequence shown here is derived from an EMBL/GenBank/DDBJ whole genome shotgun (WGS) entry which is preliminary data.</text>
</comment>
<dbReference type="InterPro" id="IPR055437">
    <property type="entry name" value="TMEM131L_Ig_5"/>
</dbReference>
<dbReference type="PANTHER" id="PTHR22050">
    <property type="entry name" value="RW1 PROTEIN HOMOLOG"/>
    <property type="match status" value="1"/>
</dbReference>
<dbReference type="Pfam" id="PF24499">
    <property type="entry name" value="Ig_TMEM131L_4"/>
    <property type="match status" value="1"/>
</dbReference>
<evidence type="ECO:0000256" key="11">
    <source>
        <dbReference type="SAM" id="MobiDB-lite"/>
    </source>
</evidence>
<evidence type="ECO:0000256" key="3">
    <source>
        <dbReference type="ARBA" id="ARBA00006682"/>
    </source>
</evidence>
<evidence type="ECO:0000259" key="12">
    <source>
        <dbReference type="Pfam" id="PF12371"/>
    </source>
</evidence>
<dbReference type="InterPro" id="IPR039877">
    <property type="entry name" value="TMEM131-like"/>
</dbReference>
<feature type="region of interest" description="Disordered" evidence="11">
    <location>
        <begin position="1363"/>
        <end position="1517"/>
    </location>
</feature>
<dbReference type="Pfam" id="PF24495">
    <property type="entry name" value="Ig_TMEM131_2"/>
    <property type="match status" value="1"/>
</dbReference>
<feature type="compositionally biased region" description="Pro residues" evidence="11">
    <location>
        <begin position="1430"/>
        <end position="1439"/>
    </location>
</feature>
<feature type="domain" description="TMEM131L fifth Ig-like" evidence="16">
    <location>
        <begin position="1156"/>
        <end position="1190"/>
    </location>
</feature>
<evidence type="ECO:0000259" key="15">
    <source>
        <dbReference type="Pfam" id="PF24499"/>
    </source>
</evidence>
<evidence type="ECO:0000259" key="14">
    <source>
        <dbReference type="Pfam" id="PF24498"/>
    </source>
</evidence>
<feature type="compositionally biased region" description="Polar residues" evidence="11">
    <location>
        <begin position="1334"/>
        <end position="1348"/>
    </location>
</feature>
<dbReference type="Pfam" id="PF24501">
    <property type="entry name" value="Ig_TMEM131L_5"/>
    <property type="match status" value="1"/>
</dbReference>
<sequence length="1960" mass="218639">MYLDYQVCGRLFSAALIFLIRIDYVLGELLANSNVIRNGRLIINAELEESSNDYESDQDLSKIVNTVHLNENPNLIRFTPQKLHFKQHSVGIPYVKKVVIENPQDISIQMLSISGNTVHFHCSFFEDKIMQPNGNTSFDVVFLARQEGFVSNTLYIHTSIGSFKYQVSAIGVPNPYRLRPLVGAKVPLNSSYSPIIHIYNPHTSTLQLTEMYSTGGGLHLELPNGNNDGTKDLWQIAPFETKAVMRANFLARSERNHTAYIRIKTNASDDETKQLILPVEVEVSSAPGLYSPVDVLDFGVTRSTDESLKLSLQILNAGTKTITIQNVIATPVNEALDIEFSSVNPVRVSPNIYHPMEIAKVTLEPKKITNCLKQCSGKIVVKSKNNQYKLAIPYQVTLLSGHLGYNHSQTQFYIPPFLNKKSDEEKRVLHISSYFNFSLVVHSVSLPDEAKPYFKITLIEPMMKLKPNETMPLATITFTPCKQLTRLQTYFRLHTNISYFDISLNAYSGKLEVFVPHSLNQTILNFGTIGLHEEKSLVFSVVNNNPVDVKIKNWGCNISKAHVDLIGIEEGNVTAIAQKTNYSHLQKQNLLKLKPKHFAIFKLYLSGFDKESNFYGETFVETDFEVLKVSFVGRAIEGSLSGDNIFISNSFPGRVSSQTIRISCSFTSDVALKSVSILPKDETRFSFEPHLTSGASRTVLKFGENIIGKLFFDPYKLCGHLKSCYTGLETSKEGNLFLGEDARKLLESKGLEAFDAYTAYKEFKTEITFFDLVGHLWLLGLALHPDTGYIDKELHKLFFSRWISMQQNERIINATLDVEVDSGQHVQLNVQSTLQWPRLIHGGKNYLKFPISKFGNTTVKEVLIENPSSQPILVQIVLLSDYPNPDAALQSLTSFNFWTESELKRAEISPKSFTLIDSNGYSMPPSSPSEQPSNIQRIKNTFAVTPALNSLTLVMPVGYRTRVAVGFTPQYVSDDYAKNSEVPHISSTFLLIRNNLTIFDAIHLSGEGGSGLLKLGNHLPGLNSILSFDVQEKHLTKSCRKSSSSSATEPVFTVQKSFNLVNYGKLPIKISGFLISPPLGAIATVPSAVRKSGHWTQVLIRSMGINKYLNSFMGNSFCQGFGFKVLNCDIDENESSKKLEINKKKNKQIIVEPKEHEFTLRPNEAKKIHIAFTPDFSLARTSAILTILTDEDDATSIDLLSEASGKTVRKKPIIQYSLVATVPKHLLLLCSEAIPRPYWELAVYYTLVIFMVCLHLLSVISAFFDGARILNFSFYPAIVLTKAISPTVNGERVDNIEFIQHIMDSGKEKNKKAGEAKNTKQKKVVKEVSKPAKKSSNSENTDETVNTDGASWTSYLKKKFVRRDSSGSDKSSSTSGKKQRDRRKTDNKKKETTIQTKEKLNGDANQAGSAKRKLNAKSWFSSLSSISSPPAEPPPPLPSFPSAFDDDSDKSISKTKGKKGKTTNNLNNSNNSQSNESNLSLELPYKPPTKPSKPQTQLKKCKPQDTSKNGRNSGFDLNMDTWSNFDSNDDSSCSKAIWDSPITMFDTEKAMSELVKQTESFATKDKRVIKKPINKDAIGTKSSLCSFDSPQRGLSESPLVNTNLETNILKNSFSQEIKRPKPSLTPPAWRIASLDTTNSFRSATPPVVPSGVLPFDDSLKHAPNLTSFLGNQTCVSSTPSTSSWITDALLDNELTYLKDSSASWNSLGTESLLTHAKSEYLSRDQLPNESRLNEWTRFGGVDLNATKLWESSNPSVSSPSIRNISSHSVWSNERKANNNVWAATGDNASPDYWFNVNDRVTSTAASTTTRASETTSNFSLFGTSPWTPITSSESRSPNSMAAPDTLCASTASSWSQNLFGFSSAVFVIGGSFALSQFTTIRYDVATHKQTYGLTPEVVKKFGSFKHKSDIDEEYQKMKQKLDVDNWKNIRGPREYEELSPEYKELIEKLKNKKKQRDKEN</sequence>
<comment type="subcellular location">
    <subcellularLocation>
        <location evidence="2">Membrane</location>
        <topology evidence="2">Single-pass type I membrane protein</topology>
    </subcellularLocation>
    <subcellularLocation>
        <location evidence="1">Mitochondrion inner membrane</location>
        <topology evidence="1">Single-pass membrane protein</topology>
    </subcellularLocation>
</comment>
<name>A0A443RIK8_9ACAR</name>
<dbReference type="InterPro" id="IPR056311">
    <property type="entry name" value="TMEM131_Ig_2"/>
</dbReference>
<evidence type="ECO:0000256" key="4">
    <source>
        <dbReference type="ARBA" id="ARBA00008370"/>
    </source>
</evidence>
<feature type="compositionally biased region" description="Basic and acidic residues" evidence="11">
    <location>
        <begin position="1388"/>
        <end position="1401"/>
    </location>
</feature>
<reference evidence="17 18" key="1">
    <citation type="journal article" date="2018" name="Gigascience">
        <title>Genomes of trombidid mites reveal novel predicted allergens and laterally-transferred genes associated with secondary metabolism.</title>
        <authorList>
            <person name="Dong X."/>
            <person name="Chaisiri K."/>
            <person name="Xia D."/>
            <person name="Armstrong S.D."/>
            <person name="Fang Y."/>
            <person name="Donnelly M.J."/>
            <person name="Kadowaki T."/>
            <person name="McGarry J.W."/>
            <person name="Darby A.C."/>
            <person name="Makepeace B.L."/>
        </authorList>
    </citation>
    <scope>NUCLEOTIDE SEQUENCE [LARGE SCALE GENOMIC DNA]</scope>
    <source>
        <strain evidence="17">UoL-WK</strain>
    </source>
</reference>
<dbReference type="OrthoDB" id="6514604at2759"/>
<feature type="compositionally biased region" description="Low complexity" evidence="11">
    <location>
        <begin position="1462"/>
        <end position="1484"/>
    </location>
</feature>
<keyword evidence="6" id="KW-0732">Signal</keyword>